<dbReference type="Gene3D" id="1.10.260.40">
    <property type="entry name" value="lambda repressor-like DNA-binding domains"/>
    <property type="match status" value="1"/>
</dbReference>
<organism evidence="1 2">
    <name type="scientific">Roseateles depolymerans</name>
    <dbReference type="NCBI Taxonomy" id="76731"/>
    <lineage>
        <taxon>Bacteria</taxon>
        <taxon>Pseudomonadati</taxon>
        <taxon>Pseudomonadota</taxon>
        <taxon>Betaproteobacteria</taxon>
        <taxon>Burkholderiales</taxon>
        <taxon>Sphaerotilaceae</taxon>
        <taxon>Roseateles</taxon>
    </lineage>
</organism>
<dbReference type="KEGG" id="rdp:RD2015_2202"/>
<gene>
    <name evidence="1" type="ORF">RD2015_2202</name>
</gene>
<dbReference type="InterPro" id="IPR010982">
    <property type="entry name" value="Lambda_DNA-bd_dom_sf"/>
</dbReference>
<sequence>MEARDYVIALLGAGMTQAQIAEKTGMGQPTVSKVYRGEVADVLSRNYRRLQELHAEVVGDQKAPSEAAQA</sequence>
<evidence type="ECO:0000313" key="1">
    <source>
        <dbReference type="EMBL" id="ALV06674.1"/>
    </source>
</evidence>
<dbReference type="RefSeq" id="WP_058934913.1">
    <property type="nucleotide sequence ID" value="NZ_CP013729.1"/>
</dbReference>
<dbReference type="Proteomes" id="UP000060699">
    <property type="component" value="Chromosome"/>
</dbReference>
<reference evidence="1 2" key="1">
    <citation type="submission" date="2015-12" db="EMBL/GenBank/DDBJ databases">
        <title>Complete genome of Roseateles depolymerans KCTC 42856.</title>
        <authorList>
            <person name="Kim K.M."/>
        </authorList>
    </citation>
    <scope>NUCLEOTIDE SEQUENCE [LARGE SCALE GENOMIC DNA]</scope>
    <source>
        <strain evidence="1 2">KCTC 42856</strain>
    </source>
</reference>
<proteinExistence type="predicted"/>
<evidence type="ECO:0000313" key="2">
    <source>
        <dbReference type="Proteomes" id="UP000060699"/>
    </source>
</evidence>
<dbReference type="AlphaFoldDB" id="A0A0U3LJT9"/>
<dbReference type="SUPFAM" id="SSF47413">
    <property type="entry name" value="lambda repressor-like DNA-binding domains"/>
    <property type="match status" value="1"/>
</dbReference>
<dbReference type="InterPro" id="IPR001387">
    <property type="entry name" value="Cro/C1-type_HTH"/>
</dbReference>
<protein>
    <submittedName>
        <fullName evidence="1">Transcriptional regulator</fullName>
    </submittedName>
</protein>
<dbReference type="EMBL" id="CP013729">
    <property type="protein sequence ID" value="ALV06674.1"/>
    <property type="molecule type" value="Genomic_DNA"/>
</dbReference>
<dbReference type="CDD" id="cd00093">
    <property type="entry name" value="HTH_XRE"/>
    <property type="match status" value="1"/>
</dbReference>
<accession>A0A0U3LJT9</accession>
<name>A0A0U3LJT9_9BURK</name>
<dbReference type="GO" id="GO:0003677">
    <property type="term" value="F:DNA binding"/>
    <property type="evidence" value="ECO:0007669"/>
    <property type="project" value="InterPro"/>
</dbReference>
<dbReference type="Pfam" id="PF01381">
    <property type="entry name" value="HTH_3"/>
    <property type="match status" value="1"/>
</dbReference>
<keyword evidence="2" id="KW-1185">Reference proteome</keyword>